<feature type="transmembrane region" description="Helical" evidence="7">
    <location>
        <begin position="446"/>
        <end position="471"/>
    </location>
</feature>
<feature type="transmembrane region" description="Helical" evidence="7">
    <location>
        <begin position="115"/>
        <end position="132"/>
    </location>
</feature>
<dbReference type="Proteomes" id="UP000224634">
    <property type="component" value="Unassembled WGS sequence"/>
</dbReference>
<evidence type="ECO:0000256" key="5">
    <source>
        <dbReference type="ARBA" id="ARBA00023136"/>
    </source>
</evidence>
<dbReference type="InterPro" id="IPR003819">
    <property type="entry name" value="TauD/TfdA-like"/>
</dbReference>
<sequence length="610" mass="67169">MEKHVPVESNGCDQQSNGARKARSDANRPTHQQSLHLMDRESGLVDWVSPTDPLNPKQSPMASSMVAPGTALTLQEFNEPSQILGSFMVTIFVLGYAVGPLFLAPLSEIYGRYPVVILSTWTFNAWILGSALAPNMVGLTVMRFLAGVGGSGVMTIAPAIVADLYPVERRGFASSLIVLAQSLGPAIGPICGGFISESLGWRWAYWVLLIASASVTLLMTVIMPESYAPKILQKRARQMQKVTGRTDIHPQLDQNISTKAILARSIARPTKMLTTSPVVLLICAYVATVYGFLYLLFTTLPIVFSETYGWPTSLVGLAYTPLALGMIMAIGVIMKTNDANVIKLTKKNNNIYEPEMRLSSTIYYAAVLPVSLFWYGWSTEQKVHWAVPIVGLIPFGWGMIGIFLPCQTYLVDVFTDYSASAVAASRTSLSIVGAFLPLAGPPLYQALGFGFGNTVLGVIALVMTPIPLLLYKYNCKLTAPEIYKHIDLCDFPFSKHKLVVPHRDGRNTLYLTSYIHHIDGMSDDESQILLDELFTHATQPKYRQLVPWENDSDLIMWDNTAVLHRATGGAYLAENVRDMRRTTSHDTGVHRFGMNDPTKPFQQGLPIPKS</sequence>
<keyword evidence="2 7" id="KW-0812">Transmembrane</keyword>
<dbReference type="GO" id="GO:0016491">
    <property type="term" value="F:oxidoreductase activity"/>
    <property type="evidence" value="ECO:0007669"/>
    <property type="project" value="UniProtKB-KW"/>
</dbReference>
<dbReference type="PANTHER" id="PTHR23502:SF33">
    <property type="entry name" value="MAJOR FACILITATOR SUPERFAMILY (MFS) PROFILE DOMAIN-CONTAINING PROTEIN-RELATED"/>
    <property type="match status" value="1"/>
</dbReference>
<dbReference type="EMBL" id="PDNA01000265">
    <property type="protein sequence ID" value="PGG99750.1"/>
    <property type="molecule type" value="Genomic_DNA"/>
</dbReference>
<dbReference type="CDD" id="cd17323">
    <property type="entry name" value="MFS_Tpo1_MDR_like"/>
    <property type="match status" value="1"/>
</dbReference>
<dbReference type="SUPFAM" id="SSF51197">
    <property type="entry name" value="Clavaminate synthase-like"/>
    <property type="match status" value="1"/>
</dbReference>
<protein>
    <recommendedName>
        <fullName evidence="8">Major facilitator superfamily (MFS) profile domain-containing protein</fullName>
    </recommendedName>
</protein>
<feature type="transmembrane region" description="Helical" evidence="7">
    <location>
        <begin position="358"/>
        <end position="377"/>
    </location>
</feature>
<feature type="transmembrane region" description="Helical" evidence="7">
    <location>
        <begin position="383"/>
        <end position="405"/>
    </location>
</feature>
<evidence type="ECO:0000256" key="2">
    <source>
        <dbReference type="ARBA" id="ARBA00022692"/>
    </source>
</evidence>
<feature type="transmembrane region" description="Helical" evidence="7">
    <location>
        <begin position="144"/>
        <end position="165"/>
    </location>
</feature>
<evidence type="ECO:0000256" key="7">
    <source>
        <dbReference type="SAM" id="Phobius"/>
    </source>
</evidence>
<reference evidence="9 10" key="1">
    <citation type="submission" date="2017-10" db="EMBL/GenBank/DDBJ databases">
        <title>Comparative genomics in systemic dimorphic fungi from Ajellomycetaceae.</title>
        <authorList>
            <person name="Munoz J.F."/>
            <person name="Mcewen J.G."/>
            <person name="Clay O.K."/>
            <person name="Cuomo C.A."/>
        </authorList>
    </citation>
    <scope>NUCLEOTIDE SEQUENCE [LARGE SCALE GENOMIC DNA]</scope>
    <source>
        <strain evidence="9 10">UAMH7299</strain>
    </source>
</reference>
<evidence type="ECO:0000256" key="3">
    <source>
        <dbReference type="ARBA" id="ARBA00022989"/>
    </source>
</evidence>
<keyword evidence="5 7" id="KW-0472">Membrane</keyword>
<name>A0A2B7WTF0_POLH7</name>
<proteinExistence type="predicted"/>
<dbReference type="Pfam" id="PF07690">
    <property type="entry name" value="MFS_1"/>
    <property type="match status" value="1"/>
</dbReference>
<dbReference type="GO" id="GO:0022857">
    <property type="term" value="F:transmembrane transporter activity"/>
    <property type="evidence" value="ECO:0007669"/>
    <property type="project" value="InterPro"/>
</dbReference>
<dbReference type="OrthoDB" id="5296287at2759"/>
<dbReference type="Pfam" id="PF02668">
    <property type="entry name" value="TauD"/>
    <property type="match status" value="1"/>
</dbReference>
<accession>A0A2B7WTF0</accession>
<dbReference type="FunFam" id="1.20.1250.20:FF:000011">
    <property type="entry name" value="MFS multidrug transporter, putative"/>
    <property type="match status" value="1"/>
</dbReference>
<dbReference type="PANTHER" id="PTHR23502">
    <property type="entry name" value="MAJOR FACILITATOR SUPERFAMILY"/>
    <property type="match status" value="1"/>
</dbReference>
<dbReference type="PROSITE" id="PS50850">
    <property type="entry name" value="MFS"/>
    <property type="match status" value="1"/>
</dbReference>
<evidence type="ECO:0000256" key="6">
    <source>
        <dbReference type="SAM" id="MobiDB-lite"/>
    </source>
</evidence>
<dbReference type="InterPro" id="IPR042098">
    <property type="entry name" value="TauD-like_sf"/>
</dbReference>
<dbReference type="STRING" id="1447883.A0A2B7WTF0"/>
<dbReference type="Gene3D" id="3.60.130.10">
    <property type="entry name" value="Clavaminate synthase-like"/>
    <property type="match status" value="1"/>
</dbReference>
<feature type="transmembrane region" description="Helical" evidence="7">
    <location>
        <begin position="172"/>
        <end position="195"/>
    </location>
</feature>
<keyword evidence="10" id="KW-1185">Reference proteome</keyword>
<dbReference type="Gene3D" id="1.20.1250.20">
    <property type="entry name" value="MFS general substrate transporter like domains"/>
    <property type="match status" value="1"/>
</dbReference>
<evidence type="ECO:0000313" key="10">
    <source>
        <dbReference type="Proteomes" id="UP000224634"/>
    </source>
</evidence>
<evidence type="ECO:0000259" key="8">
    <source>
        <dbReference type="PROSITE" id="PS50850"/>
    </source>
</evidence>
<feature type="transmembrane region" description="Helical" evidence="7">
    <location>
        <begin position="278"/>
        <end position="297"/>
    </location>
</feature>
<feature type="transmembrane region" description="Helical" evidence="7">
    <location>
        <begin position="201"/>
        <end position="223"/>
    </location>
</feature>
<evidence type="ECO:0000256" key="4">
    <source>
        <dbReference type="ARBA" id="ARBA00023002"/>
    </source>
</evidence>
<gene>
    <name evidence="9" type="ORF">AJ80_09294</name>
</gene>
<feature type="region of interest" description="Disordered" evidence="6">
    <location>
        <begin position="586"/>
        <end position="610"/>
    </location>
</feature>
<organism evidence="9 10">
    <name type="scientific">Polytolypa hystricis (strain UAMH7299)</name>
    <dbReference type="NCBI Taxonomy" id="1447883"/>
    <lineage>
        <taxon>Eukaryota</taxon>
        <taxon>Fungi</taxon>
        <taxon>Dikarya</taxon>
        <taxon>Ascomycota</taxon>
        <taxon>Pezizomycotina</taxon>
        <taxon>Eurotiomycetes</taxon>
        <taxon>Eurotiomycetidae</taxon>
        <taxon>Onygenales</taxon>
        <taxon>Onygenales incertae sedis</taxon>
        <taxon>Polytolypa</taxon>
    </lineage>
</organism>
<comment type="subcellular location">
    <subcellularLocation>
        <location evidence="1">Membrane</location>
        <topology evidence="1">Multi-pass membrane protein</topology>
    </subcellularLocation>
</comment>
<feature type="transmembrane region" description="Helical" evidence="7">
    <location>
        <begin position="83"/>
        <end position="103"/>
    </location>
</feature>
<dbReference type="SUPFAM" id="SSF103473">
    <property type="entry name" value="MFS general substrate transporter"/>
    <property type="match status" value="1"/>
</dbReference>
<comment type="caution">
    <text evidence="9">The sequence shown here is derived from an EMBL/GenBank/DDBJ whole genome shotgun (WGS) entry which is preliminary data.</text>
</comment>
<dbReference type="InterPro" id="IPR036259">
    <property type="entry name" value="MFS_trans_sf"/>
</dbReference>
<feature type="region of interest" description="Disordered" evidence="6">
    <location>
        <begin position="1"/>
        <end position="35"/>
    </location>
</feature>
<keyword evidence="4" id="KW-0560">Oxidoreductase</keyword>
<feature type="domain" description="Major facilitator superfamily (MFS) profile" evidence="8">
    <location>
        <begin position="1"/>
        <end position="475"/>
    </location>
</feature>
<evidence type="ECO:0000313" key="9">
    <source>
        <dbReference type="EMBL" id="PGG99750.1"/>
    </source>
</evidence>
<keyword evidence="3 7" id="KW-1133">Transmembrane helix</keyword>
<dbReference type="PRINTS" id="PR01036">
    <property type="entry name" value="TCRTETB"/>
</dbReference>
<dbReference type="GO" id="GO:0016020">
    <property type="term" value="C:membrane"/>
    <property type="evidence" value="ECO:0007669"/>
    <property type="project" value="UniProtKB-SubCell"/>
</dbReference>
<dbReference type="AlphaFoldDB" id="A0A2B7WTF0"/>
<dbReference type="InterPro" id="IPR020846">
    <property type="entry name" value="MFS_dom"/>
</dbReference>
<evidence type="ECO:0000256" key="1">
    <source>
        <dbReference type="ARBA" id="ARBA00004141"/>
    </source>
</evidence>
<feature type="transmembrane region" description="Helical" evidence="7">
    <location>
        <begin position="317"/>
        <end position="337"/>
    </location>
</feature>
<dbReference type="InterPro" id="IPR011701">
    <property type="entry name" value="MFS"/>
</dbReference>
<feature type="transmembrane region" description="Helical" evidence="7">
    <location>
        <begin position="417"/>
        <end position="440"/>
    </location>
</feature>